<dbReference type="Proteomes" id="UP000002714">
    <property type="component" value="Chromosome"/>
</dbReference>
<dbReference type="NCBIfam" id="TIGR01444">
    <property type="entry name" value="fkbM_fam"/>
    <property type="match status" value="1"/>
</dbReference>
<accession>Q30PS7</accession>
<dbReference type="EMBL" id="CP000153">
    <property type="protein sequence ID" value="ABB45004.1"/>
    <property type="molecule type" value="Genomic_DNA"/>
</dbReference>
<evidence type="ECO:0000313" key="3">
    <source>
        <dbReference type="Proteomes" id="UP000002714"/>
    </source>
</evidence>
<proteinExistence type="predicted"/>
<dbReference type="InterPro" id="IPR029063">
    <property type="entry name" value="SAM-dependent_MTases_sf"/>
</dbReference>
<dbReference type="PANTHER" id="PTHR34009:SF2">
    <property type="entry name" value="PROTEIN STAR"/>
    <property type="match status" value="1"/>
</dbReference>
<dbReference type="KEGG" id="tdn:Suden_1730"/>
<feature type="domain" description="Methyltransferase FkbM" evidence="1">
    <location>
        <begin position="29"/>
        <end position="192"/>
    </location>
</feature>
<dbReference type="GO" id="GO:0005737">
    <property type="term" value="C:cytoplasm"/>
    <property type="evidence" value="ECO:0007669"/>
    <property type="project" value="GOC"/>
</dbReference>
<keyword evidence="3" id="KW-1185">Reference proteome</keyword>
<dbReference type="Gene3D" id="3.40.50.150">
    <property type="entry name" value="Vaccinia Virus protein VP39"/>
    <property type="match status" value="1"/>
</dbReference>
<dbReference type="GO" id="GO:0016197">
    <property type="term" value="P:endosomal transport"/>
    <property type="evidence" value="ECO:0007669"/>
    <property type="project" value="TreeGrafter"/>
</dbReference>
<dbReference type="eggNOG" id="COG1196">
    <property type="taxonomic scope" value="Bacteria"/>
</dbReference>
<dbReference type="HOGENOM" id="CLU_049570_0_0_7"/>
<evidence type="ECO:0000313" key="2">
    <source>
        <dbReference type="EMBL" id="ABB45004.1"/>
    </source>
</evidence>
<dbReference type="RefSeq" id="WP_011373345.1">
    <property type="nucleotide sequence ID" value="NC_007575.1"/>
</dbReference>
<protein>
    <submittedName>
        <fullName evidence="2">Methyltransferase FkbM</fullName>
    </submittedName>
</protein>
<evidence type="ECO:0000259" key="1">
    <source>
        <dbReference type="Pfam" id="PF05050"/>
    </source>
</evidence>
<dbReference type="GO" id="GO:0006888">
    <property type="term" value="P:endoplasmic reticulum to Golgi vesicle-mediated transport"/>
    <property type="evidence" value="ECO:0007669"/>
    <property type="project" value="TreeGrafter"/>
</dbReference>
<keyword evidence="2" id="KW-0808">Transferase</keyword>
<dbReference type="InterPro" id="IPR053202">
    <property type="entry name" value="EGF_Rcpt_Signaling_Reg"/>
</dbReference>
<dbReference type="GO" id="GO:0005886">
    <property type="term" value="C:plasma membrane"/>
    <property type="evidence" value="ECO:0007669"/>
    <property type="project" value="TreeGrafter"/>
</dbReference>
<sequence length="342" mass="39563">MSFISYAQNFEDVMLWRALKHIKKGFYIDVGAYSPDDDSVTKAFYDNGWSGINIEPNPQLHEQYLTKRERDINLKVAISDTTGETNIYFSQNAGLSSLDKNIAQSHEKIGLHVTPSKVTLTTLSHICQEYTKDKEIHFLKVDVEGLEAKVIRGNDWSKFRPWIVVVEATMPMSQVENHQEWEYILIEADYIFAYADGLNRFYISPQHQELLPSFKYPPNIFDDFIVAGYADSQCEAQSALIQLNEANARAQEEEQNAITAWQHYEMLTKSKSWKLTKPLRSMGDIVRWIRNKSSKKKLPQNINDEESLTSKNYPRSLEHLTPNAKKIYHELESTIMRSKKKA</sequence>
<dbReference type="OrthoDB" id="9810122at2"/>
<dbReference type="InterPro" id="IPR006342">
    <property type="entry name" value="FkbM_mtfrase"/>
</dbReference>
<dbReference type="SUPFAM" id="SSF53335">
    <property type="entry name" value="S-adenosyl-L-methionine-dependent methyltransferases"/>
    <property type="match status" value="1"/>
</dbReference>
<dbReference type="PANTHER" id="PTHR34009">
    <property type="entry name" value="PROTEIN STAR"/>
    <property type="match status" value="1"/>
</dbReference>
<dbReference type="Pfam" id="PF05050">
    <property type="entry name" value="Methyltransf_21"/>
    <property type="match status" value="1"/>
</dbReference>
<gene>
    <name evidence="2" type="ordered locus">Suden_1730</name>
</gene>
<keyword evidence="2" id="KW-0489">Methyltransferase</keyword>
<dbReference type="STRING" id="326298.Suden_1730"/>
<dbReference type="AlphaFoldDB" id="Q30PS7"/>
<reference evidence="2 3" key="1">
    <citation type="journal article" date="2008" name="Appl. Environ. Microbiol.">
        <title>Genome of the epsilonproteobacterial chemolithoautotroph Sulfurimonas denitrificans.</title>
        <authorList>
            <person name="Sievert S.M."/>
            <person name="Scott K.M."/>
            <person name="Klotz M.G."/>
            <person name="Chain P.S.G."/>
            <person name="Hauser L.J."/>
            <person name="Hemp J."/>
            <person name="Huegler M."/>
            <person name="Land M."/>
            <person name="Lapidus A."/>
            <person name="Larimer F.W."/>
            <person name="Lucas S."/>
            <person name="Malfatti S.A."/>
            <person name="Meyer F."/>
            <person name="Paulsen I.T."/>
            <person name="Ren Q."/>
            <person name="Simon J."/>
            <person name="Bailey K."/>
            <person name="Diaz E."/>
            <person name="Fitzpatrick K.A."/>
            <person name="Glover B."/>
            <person name="Gwatney N."/>
            <person name="Korajkic A."/>
            <person name="Long A."/>
            <person name="Mobberley J.M."/>
            <person name="Pantry S.N."/>
            <person name="Pazder G."/>
            <person name="Peterson S."/>
            <person name="Quintanilla J.D."/>
            <person name="Sprinkle R."/>
            <person name="Stephens J."/>
            <person name="Thomas P."/>
            <person name="Vaughn R."/>
            <person name="Weber M.J."/>
            <person name="Wooten L.L."/>
        </authorList>
    </citation>
    <scope>NUCLEOTIDE SEQUENCE [LARGE SCALE GENOMIC DNA]</scope>
    <source>
        <strain evidence="3">ATCC 33889 / DSM 1251</strain>
    </source>
</reference>
<organism evidence="2 3">
    <name type="scientific">Sulfurimonas denitrificans (strain ATCC 33889 / DSM 1251)</name>
    <name type="common">Thiomicrospira denitrificans (strain ATCC 33889 / DSM 1251)</name>
    <dbReference type="NCBI Taxonomy" id="326298"/>
    <lineage>
        <taxon>Bacteria</taxon>
        <taxon>Pseudomonadati</taxon>
        <taxon>Campylobacterota</taxon>
        <taxon>Epsilonproteobacteria</taxon>
        <taxon>Campylobacterales</taxon>
        <taxon>Sulfurimonadaceae</taxon>
        <taxon>Sulfurimonas</taxon>
    </lineage>
</organism>
<dbReference type="GO" id="GO:0032259">
    <property type="term" value="P:methylation"/>
    <property type="evidence" value="ECO:0007669"/>
    <property type="project" value="UniProtKB-KW"/>
</dbReference>
<name>Q30PS7_SULDN</name>
<dbReference type="GO" id="GO:0008168">
    <property type="term" value="F:methyltransferase activity"/>
    <property type="evidence" value="ECO:0007669"/>
    <property type="project" value="UniProtKB-KW"/>
</dbReference>